<dbReference type="GO" id="GO:0001726">
    <property type="term" value="C:ruffle"/>
    <property type="evidence" value="ECO:0007669"/>
    <property type="project" value="TreeGrafter"/>
</dbReference>
<evidence type="ECO:0000259" key="2">
    <source>
        <dbReference type="PROSITE" id="PS51082"/>
    </source>
</evidence>
<feature type="region of interest" description="Disordered" evidence="1">
    <location>
        <begin position="435"/>
        <end position="522"/>
    </location>
</feature>
<sequence>MNLGQSAIRTHIHSLRRMKAHAPPPPQAPQPAPRRIFKSAVHDGGGISGVDTKENILRHTVDFQLTLPNGHQTAVTEDGSKALMDLLVELCSRFHLNPALHTLELLSPEGHDLVYKPNMLLGSLNAACVLIKEKVGVEKLVRRPVPKVPEKTVRLMVNYHGSQKAVVRVNPLVPLQTLVPVICEKCEFDPAHVLLLKDSVSRHELQLDKSLTELDIKELYVHDQSLGRPLPPLLLFSQSISYKQNSLSRSEKTGFLGIFQFNRGKTKGPSYVLEVSRIDDRPSTLSQSQSVTNIPRMSPKAQTKKRRAPALPGAPTSTMEHTNLVGYQVRLLSAVLNLKRKAPVPPPTPGPDDTSTSAATTPDSHTDKTLTPASCTKEAQASTICASTVVTEIVKPVPLKTELQPSPVSRSESEVDLNLKVDEAENRHSTMAWLHSAASEQKPEEETISLGSSSGGSSLPDQGYAASEEMAEGEDSGMVSSPSDTQPTSPDGSLSLYGGNQGGGGRLLGPVRDNSSDSDEGCEITEKETTYTVLTGGNEVPVSVVDVEVPVTAIDDVLEDYDRKTAENEAKSLTRTVSFGSKGKKKSIPSKSTEIKPNPVESNSQSFQEKKPVISATIQRAVSTEKHEEMPSVYQDGSSTNPSHGKITRNVTSRFGTKTFTVVPPKPIVVHAATGEPAVTLSIGAIKIDDQGNMVKAGFTHNKVGGSSKREIEDGEGSPLLGKVKAFWSSNERQESAVRYNKSLIDKAKGSTDGLKNTPTALPKITLKTGNISDLNTSLPKPAERTQPKKVDATEALKEIEVMTEEHGEVESKISMSKHVQQPSNNPPLVGFLKPSRRTSSHYVASAINKYSSRTSAKPNSIHNLSDSSASLQIQTIGVQRSSQSIQENKTAFKVNPSGPKRSKSHPEYVSDSQRDFVKVRNDGEGIGSSVVNIRENSTTLETETTKNMYIKSIGTTHINMVPTDAKPQPPVTETDSGVTTGVLPVSVFGPVKKFRPVICRSMETETSLHSSLMEAIQTGGGKDRLKKVRIHITIVILLFVFQTKSEGAGELEEFRKASEEERSAFAHFSPSSPFLICTSPPPVFSPPPVPQAHMILPPPPPPSVLPLGKPSTLAHPSANAPVNPALAREAILDAIRSGAAAEKLKKVRTTEDFFSAVQLSDETTMKRVDGNIARALSVKITSEATTLQISLAQNITHGF</sequence>
<feature type="compositionally biased region" description="Polar residues" evidence="1">
    <location>
        <begin position="635"/>
        <end position="649"/>
    </location>
</feature>
<organism evidence="3 4">
    <name type="scientific">Mola mola</name>
    <name type="common">Ocean sunfish</name>
    <name type="synonym">Tetraodon mola</name>
    <dbReference type="NCBI Taxonomy" id="94237"/>
    <lineage>
        <taxon>Eukaryota</taxon>
        <taxon>Metazoa</taxon>
        <taxon>Chordata</taxon>
        <taxon>Craniata</taxon>
        <taxon>Vertebrata</taxon>
        <taxon>Euteleostomi</taxon>
        <taxon>Actinopterygii</taxon>
        <taxon>Neopterygii</taxon>
        <taxon>Teleostei</taxon>
        <taxon>Neoteleostei</taxon>
        <taxon>Acanthomorphata</taxon>
        <taxon>Eupercaria</taxon>
        <taxon>Tetraodontiformes</taxon>
        <taxon>Molidae</taxon>
        <taxon>Mola</taxon>
    </lineage>
</organism>
<dbReference type="STRING" id="94237.ENSMMOP00000010995"/>
<dbReference type="GO" id="GO:1990357">
    <property type="term" value="C:terminal web"/>
    <property type="evidence" value="ECO:0007669"/>
    <property type="project" value="TreeGrafter"/>
</dbReference>
<feature type="compositionally biased region" description="Polar residues" evidence="1">
    <location>
        <begin position="283"/>
        <end position="295"/>
    </location>
</feature>
<dbReference type="PANTHER" id="PTHR47008:SF1">
    <property type="entry name" value="PROTEIN CORDON-BLEU"/>
    <property type="match status" value="1"/>
</dbReference>
<dbReference type="OMA" id="RENMFES"/>
<dbReference type="GO" id="GO:0044294">
    <property type="term" value="C:dendritic growth cone"/>
    <property type="evidence" value="ECO:0007669"/>
    <property type="project" value="TreeGrafter"/>
</dbReference>
<dbReference type="Gene3D" id="3.10.20.90">
    <property type="entry name" value="Phosphatidylinositol 3-kinase Catalytic Subunit, Chain A, domain 1"/>
    <property type="match status" value="1"/>
</dbReference>
<dbReference type="PROSITE" id="PS51082">
    <property type="entry name" value="WH2"/>
    <property type="match status" value="2"/>
</dbReference>
<feature type="region of interest" description="Disordered" evidence="1">
    <location>
        <begin position="282"/>
        <end position="319"/>
    </location>
</feature>
<reference evidence="3" key="2">
    <citation type="submission" date="2025-09" db="UniProtKB">
        <authorList>
            <consortium name="Ensembl"/>
        </authorList>
    </citation>
    <scope>IDENTIFICATION</scope>
</reference>
<dbReference type="GO" id="GO:0044295">
    <property type="term" value="C:axonal growth cone"/>
    <property type="evidence" value="ECO:0007669"/>
    <property type="project" value="TreeGrafter"/>
</dbReference>
<dbReference type="AlphaFoldDB" id="A0A3Q4B126"/>
<keyword evidence="4" id="KW-1185">Reference proteome</keyword>
<dbReference type="InterPro" id="IPR039895">
    <property type="entry name" value="COBL-like"/>
</dbReference>
<dbReference type="PANTHER" id="PTHR47008">
    <property type="entry name" value="PROTEIN CORDON-BLEU"/>
    <property type="match status" value="1"/>
</dbReference>
<dbReference type="GO" id="GO:0030041">
    <property type="term" value="P:actin filament polymerization"/>
    <property type="evidence" value="ECO:0007669"/>
    <property type="project" value="TreeGrafter"/>
</dbReference>
<feature type="region of interest" description="Disordered" evidence="1">
    <location>
        <begin position="577"/>
        <end position="610"/>
    </location>
</feature>
<dbReference type="GO" id="GO:0048471">
    <property type="term" value="C:perinuclear region of cytoplasm"/>
    <property type="evidence" value="ECO:0007669"/>
    <property type="project" value="TreeGrafter"/>
</dbReference>
<dbReference type="GO" id="GO:0005884">
    <property type="term" value="C:actin filament"/>
    <property type="evidence" value="ECO:0007669"/>
    <property type="project" value="TreeGrafter"/>
</dbReference>
<protein>
    <recommendedName>
        <fullName evidence="2">WH2 domain-containing protein</fullName>
    </recommendedName>
</protein>
<dbReference type="InterPro" id="IPR003124">
    <property type="entry name" value="WH2_dom"/>
</dbReference>
<feature type="domain" description="WH2" evidence="2">
    <location>
        <begin position="1128"/>
        <end position="1148"/>
    </location>
</feature>
<dbReference type="SMART" id="SM00246">
    <property type="entry name" value="WH2"/>
    <property type="match status" value="2"/>
</dbReference>
<dbReference type="GO" id="GO:0003785">
    <property type="term" value="F:actin monomer binding"/>
    <property type="evidence" value="ECO:0007669"/>
    <property type="project" value="InterPro"/>
</dbReference>
<evidence type="ECO:0000313" key="3">
    <source>
        <dbReference type="Ensembl" id="ENSMMOP00000010995.1"/>
    </source>
</evidence>
<feature type="compositionally biased region" description="Low complexity" evidence="1">
    <location>
        <begin position="449"/>
        <end position="459"/>
    </location>
</feature>
<feature type="region of interest" description="Disordered" evidence="1">
    <location>
        <begin position="340"/>
        <end position="374"/>
    </location>
</feature>
<evidence type="ECO:0000256" key="1">
    <source>
        <dbReference type="SAM" id="MobiDB-lite"/>
    </source>
</evidence>
<feature type="region of interest" description="Disordered" evidence="1">
    <location>
        <begin position="624"/>
        <end position="649"/>
    </location>
</feature>
<feature type="compositionally biased region" description="Low complexity" evidence="1">
    <location>
        <begin position="480"/>
        <end position="498"/>
    </location>
</feature>
<feature type="domain" description="WH2" evidence="2">
    <location>
        <begin position="1009"/>
        <end position="1029"/>
    </location>
</feature>
<accession>A0A3Q4B126</accession>
<reference evidence="3" key="1">
    <citation type="submission" date="2025-08" db="UniProtKB">
        <authorList>
            <consortium name="Ensembl"/>
        </authorList>
    </citation>
    <scope>IDENTIFICATION</scope>
</reference>
<dbReference type="Pfam" id="PF09469">
    <property type="entry name" value="Cobl"/>
    <property type="match status" value="1"/>
</dbReference>
<dbReference type="InterPro" id="IPR019025">
    <property type="entry name" value="Cordon-bleu_ubiquitin_domain"/>
</dbReference>
<name>A0A3Q4B126_MOLML</name>
<dbReference type="GO" id="GO:0051639">
    <property type="term" value="P:actin filament network formation"/>
    <property type="evidence" value="ECO:0007669"/>
    <property type="project" value="TreeGrafter"/>
</dbReference>
<dbReference type="CDD" id="cd21799">
    <property type="entry name" value="WH2_Wa_Cobl"/>
    <property type="match status" value="1"/>
</dbReference>
<dbReference type="Proteomes" id="UP000261620">
    <property type="component" value="Unplaced"/>
</dbReference>
<dbReference type="GO" id="GO:0005886">
    <property type="term" value="C:plasma membrane"/>
    <property type="evidence" value="ECO:0007669"/>
    <property type="project" value="TreeGrafter"/>
</dbReference>
<dbReference type="Ensembl" id="ENSMMOT00000011183.1">
    <property type="protein sequence ID" value="ENSMMOP00000010995.1"/>
    <property type="gene ID" value="ENSMMOG00000008482.1"/>
</dbReference>
<evidence type="ECO:0000313" key="4">
    <source>
        <dbReference type="Proteomes" id="UP000261620"/>
    </source>
</evidence>
<feature type="compositionally biased region" description="Low complexity" evidence="1">
    <location>
        <begin position="351"/>
        <end position="363"/>
    </location>
</feature>
<dbReference type="GO" id="GO:0043025">
    <property type="term" value="C:neuronal cell body"/>
    <property type="evidence" value="ECO:0007669"/>
    <property type="project" value="TreeGrafter"/>
</dbReference>
<proteinExistence type="predicted"/>